<feature type="domain" description="RNA polymerase sigma-70 region 2" evidence="5">
    <location>
        <begin position="27"/>
        <end position="91"/>
    </location>
</feature>
<dbReference type="GO" id="GO:0006352">
    <property type="term" value="P:DNA-templated transcription initiation"/>
    <property type="evidence" value="ECO:0007669"/>
    <property type="project" value="InterPro"/>
</dbReference>
<dbReference type="NCBIfam" id="TIGR02937">
    <property type="entry name" value="sigma70-ECF"/>
    <property type="match status" value="1"/>
</dbReference>
<dbReference type="SUPFAM" id="SSF88659">
    <property type="entry name" value="Sigma3 and sigma4 domains of RNA polymerase sigma factors"/>
    <property type="match status" value="1"/>
</dbReference>
<dbReference type="GO" id="GO:0016987">
    <property type="term" value="F:sigma factor activity"/>
    <property type="evidence" value="ECO:0007669"/>
    <property type="project" value="UniProtKB-KW"/>
</dbReference>
<dbReference type="InterPro" id="IPR007627">
    <property type="entry name" value="RNA_pol_sigma70_r2"/>
</dbReference>
<dbReference type="InterPro" id="IPR014284">
    <property type="entry name" value="RNA_pol_sigma-70_dom"/>
</dbReference>
<evidence type="ECO:0000256" key="1">
    <source>
        <dbReference type="ARBA" id="ARBA00010641"/>
    </source>
</evidence>
<evidence type="ECO:0000313" key="8">
    <source>
        <dbReference type="Proteomes" id="UP000253410"/>
    </source>
</evidence>
<comment type="similarity">
    <text evidence="1">Belongs to the sigma-70 factor family. ECF subfamily.</text>
</comment>
<keyword evidence="8" id="KW-1185">Reference proteome</keyword>
<dbReference type="InterPro" id="IPR013324">
    <property type="entry name" value="RNA_pol_sigma_r3/r4-like"/>
</dbReference>
<dbReference type="RefSeq" id="WP_113617294.1">
    <property type="nucleotide sequence ID" value="NZ_QFFJ01000002.1"/>
</dbReference>
<dbReference type="InterPro" id="IPR013325">
    <property type="entry name" value="RNA_pol_sigma_r2"/>
</dbReference>
<name>A0A365XR94_9BACT</name>
<comment type="caution">
    <text evidence="7">The sequence shown here is derived from an EMBL/GenBank/DDBJ whole genome shotgun (WGS) entry which is preliminary data.</text>
</comment>
<dbReference type="SUPFAM" id="SSF88946">
    <property type="entry name" value="Sigma2 domain of RNA polymerase sigma factors"/>
    <property type="match status" value="1"/>
</dbReference>
<keyword evidence="2" id="KW-0805">Transcription regulation</keyword>
<dbReference type="PANTHER" id="PTHR43133:SF46">
    <property type="entry name" value="RNA POLYMERASE SIGMA-70 FACTOR ECF SUBFAMILY"/>
    <property type="match status" value="1"/>
</dbReference>
<dbReference type="InterPro" id="IPR013249">
    <property type="entry name" value="RNA_pol_sigma70_r4_t2"/>
</dbReference>
<feature type="domain" description="RNA polymerase sigma factor 70 region 4 type 2" evidence="6">
    <location>
        <begin position="125"/>
        <end position="176"/>
    </location>
</feature>
<keyword evidence="3" id="KW-0731">Sigma factor</keyword>
<dbReference type="InterPro" id="IPR036388">
    <property type="entry name" value="WH-like_DNA-bd_sf"/>
</dbReference>
<dbReference type="NCBIfam" id="TIGR02985">
    <property type="entry name" value="Sig70_bacteroi1"/>
    <property type="match status" value="1"/>
</dbReference>
<keyword evidence="4" id="KW-0804">Transcription</keyword>
<dbReference type="InterPro" id="IPR014327">
    <property type="entry name" value="RNA_pol_sigma70_bacteroid"/>
</dbReference>
<dbReference type="PANTHER" id="PTHR43133">
    <property type="entry name" value="RNA POLYMERASE ECF-TYPE SIGMA FACTO"/>
    <property type="match status" value="1"/>
</dbReference>
<dbReference type="Pfam" id="PF04542">
    <property type="entry name" value="Sigma70_r2"/>
    <property type="match status" value="1"/>
</dbReference>
<dbReference type="InterPro" id="IPR039425">
    <property type="entry name" value="RNA_pol_sigma-70-like"/>
</dbReference>
<evidence type="ECO:0000259" key="6">
    <source>
        <dbReference type="Pfam" id="PF08281"/>
    </source>
</evidence>
<dbReference type="Pfam" id="PF08281">
    <property type="entry name" value="Sigma70_r4_2"/>
    <property type="match status" value="1"/>
</dbReference>
<dbReference type="AlphaFoldDB" id="A0A365XR94"/>
<dbReference type="Gene3D" id="1.10.1740.10">
    <property type="match status" value="1"/>
</dbReference>
<reference evidence="7 8" key="1">
    <citation type="submission" date="2018-05" db="EMBL/GenBank/DDBJ databases">
        <title>Chitinophaga sp. K3CV102501T nov., isolated from isolated from a monsoon evergreen broad-leaved forest soil.</title>
        <authorList>
            <person name="Lv Y."/>
        </authorList>
    </citation>
    <scope>NUCLEOTIDE SEQUENCE [LARGE SCALE GENOMIC DNA]</scope>
    <source>
        <strain evidence="7 8">GDMCC 1.1325</strain>
    </source>
</reference>
<dbReference type="EMBL" id="QFFJ01000002">
    <property type="protein sequence ID" value="RBL88551.1"/>
    <property type="molecule type" value="Genomic_DNA"/>
</dbReference>
<gene>
    <name evidence="7" type="ORF">DF182_18405</name>
</gene>
<proteinExistence type="inferred from homology"/>
<evidence type="ECO:0000256" key="4">
    <source>
        <dbReference type="ARBA" id="ARBA00023163"/>
    </source>
</evidence>
<dbReference type="GO" id="GO:0003677">
    <property type="term" value="F:DNA binding"/>
    <property type="evidence" value="ECO:0007669"/>
    <property type="project" value="InterPro"/>
</dbReference>
<sequence>MNVRELHTETDLFRAIASGNEKAFETLFNKYRNKVYTIAFKITGSEELSEEIVLDVFLKVWLKREQLPGLEYFTAWLFTITRNRVFKTLKQLAHRATDRPITEEEEWLLTPADTSSSMLLEKEYRQILQDAVGQLSPQQKKVYHLIKEHGMKREEAAKALNLSPETVKRHLAEAMQFIRTYCSYHLGTYAALLIIKELL</sequence>
<dbReference type="OrthoDB" id="799938at2"/>
<evidence type="ECO:0000256" key="2">
    <source>
        <dbReference type="ARBA" id="ARBA00023015"/>
    </source>
</evidence>
<organism evidence="7 8">
    <name type="scientific">Chitinophaga flava</name>
    <dbReference type="NCBI Taxonomy" id="2259036"/>
    <lineage>
        <taxon>Bacteria</taxon>
        <taxon>Pseudomonadati</taxon>
        <taxon>Bacteroidota</taxon>
        <taxon>Chitinophagia</taxon>
        <taxon>Chitinophagales</taxon>
        <taxon>Chitinophagaceae</taxon>
        <taxon>Chitinophaga</taxon>
    </lineage>
</organism>
<evidence type="ECO:0000259" key="5">
    <source>
        <dbReference type="Pfam" id="PF04542"/>
    </source>
</evidence>
<protein>
    <submittedName>
        <fullName evidence="7">RNA polymerase sigma-70 factor</fullName>
    </submittedName>
</protein>
<accession>A0A365XR94</accession>
<evidence type="ECO:0000256" key="3">
    <source>
        <dbReference type="ARBA" id="ARBA00023082"/>
    </source>
</evidence>
<dbReference type="Proteomes" id="UP000253410">
    <property type="component" value="Unassembled WGS sequence"/>
</dbReference>
<evidence type="ECO:0000313" key="7">
    <source>
        <dbReference type="EMBL" id="RBL88551.1"/>
    </source>
</evidence>
<dbReference type="Gene3D" id="1.10.10.10">
    <property type="entry name" value="Winged helix-like DNA-binding domain superfamily/Winged helix DNA-binding domain"/>
    <property type="match status" value="1"/>
</dbReference>